<feature type="transmembrane region" description="Helical" evidence="7">
    <location>
        <begin position="152"/>
        <end position="173"/>
    </location>
</feature>
<evidence type="ECO:0000256" key="6">
    <source>
        <dbReference type="ARBA" id="ARBA00023136"/>
    </source>
</evidence>
<evidence type="ECO:0000256" key="3">
    <source>
        <dbReference type="ARBA" id="ARBA00022475"/>
    </source>
</evidence>
<feature type="transmembrane region" description="Helical" evidence="7">
    <location>
        <begin position="20"/>
        <end position="46"/>
    </location>
</feature>
<dbReference type="Pfam" id="PF09335">
    <property type="entry name" value="VTT_dom"/>
    <property type="match status" value="1"/>
</dbReference>
<dbReference type="PATRIC" id="fig|727.582.peg.1243"/>
<dbReference type="PANTHER" id="PTHR30353">
    <property type="entry name" value="INNER MEMBRANE PROTEIN DEDA-RELATED"/>
    <property type="match status" value="1"/>
</dbReference>
<protein>
    <recommendedName>
        <fullName evidence="8">VTT domain-containing protein</fullName>
    </recommendedName>
</protein>
<dbReference type="EMBL" id="JMQP01000002">
    <property type="protein sequence ID" value="KIS35745.1"/>
    <property type="molecule type" value="Genomic_DNA"/>
</dbReference>
<gene>
    <name evidence="9" type="ORF">NTHI1209_01353</name>
</gene>
<keyword evidence="3 7" id="KW-1003">Cell membrane</keyword>
<keyword evidence="6 7" id="KW-0472">Membrane</keyword>
<feature type="domain" description="VTT" evidence="8">
    <location>
        <begin position="46"/>
        <end position="175"/>
    </location>
</feature>
<accession>A0A158SY01</accession>
<comment type="subcellular location">
    <subcellularLocation>
        <location evidence="1 7">Cell membrane</location>
        <topology evidence="1 7">Multi-pass membrane protein</topology>
    </subcellularLocation>
</comment>
<keyword evidence="5 7" id="KW-1133">Transmembrane helix</keyword>
<dbReference type="AlphaFoldDB" id="A0A158SY01"/>
<dbReference type="InterPro" id="IPR032816">
    <property type="entry name" value="VTT_dom"/>
</dbReference>
<evidence type="ECO:0000256" key="1">
    <source>
        <dbReference type="ARBA" id="ARBA00004651"/>
    </source>
</evidence>
<dbReference type="PANTHER" id="PTHR30353:SF15">
    <property type="entry name" value="INNER MEMBRANE PROTEIN YABI"/>
    <property type="match status" value="1"/>
</dbReference>
<feature type="transmembrane region" description="Helical" evidence="7">
    <location>
        <begin position="193"/>
        <end position="210"/>
    </location>
</feature>
<keyword evidence="4 7" id="KW-0812">Transmembrane</keyword>
<comment type="similarity">
    <text evidence="2 7">Belongs to the DedA family.</text>
</comment>
<evidence type="ECO:0000313" key="9">
    <source>
        <dbReference type="EMBL" id="KIS35745.1"/>
    </source>
</evidence>
<evidence type="ECO:0000313" key="10">
    <source>
        <dbReference type="Proteomes" id="UP000050700"/>
    </source>
</evidence>
<evidence type="ECO:0000256" key="2">
    <source>
        <dbReference type="ARBA" id="ARBA00010792"/>
    </source>
</evidence>
<comment type="caution">
    <text evidence="9">The sequence shown here is derived from an EMBL/GenBank/DDBJ whole genome shotgun (WGS) entry which is preliminary data.</text>
</comment>
<evidence type="ECO:0000256" key="5">
    <source>
        <dbReference type="ARBA" id="ARBA00022989"/>
    </source>
</evidence>
<dbReference type="Proteomes" id="UP000050700">
    <property type="component" value="Unassembled WGS sequence"/>
</dbReference>
<organism evidence="9 10">
    <name type="scientific">Haemophilus influenzae</name>
    <dbReference type="NCBI Taxonomy" id="727"/>
    <lineage>
        <taxon>Bacteria</taxon>
        <taxon>Pseudomonadati</taxon>
        <taxon>Pseudomonadota</taxon>
        <taxon>Gammaproteobacteria</taxon>
        <taxon>Pasteurellales</taxon>
        <taxon>Pasteurellaceae</taxon>
        <taxon>Haemophilus</taxon>
    </lineage>
</organism>
<dbReference type="GO" id="GO:0005886">
    <property type="term" value="C:plasma membrane"/>
    <property type="evidence" value="ECO:0007669"/>
    <property type="project" value="UniProtKB-SubCell"/>
</dbReference>
<reference evidence="9 10" key="1">
    <citation type="submission" date="2014-05" db="EMBL/GenBank/DDBJ databases">
        <title>Methylome analysis of the phasevarions of Haemophilus influenzae.</title>
        <authorList>
            <person name="Atack J.M."/>
            <person name="Fox K.L."/>
            <person name="Power P.M."/>
            <person name="Clark T."/>
            <person name="Jurcisek J."/>
            <person name="Korlach J."/>
            <person name="Bakaletz L.O."/>
            <person name="Jennings M.P."/>
        </authorList>
    </citation>
    <scope>NUCLEOTIDE SEQUENCE [LARGE SCALE GENOMIC DNA]</scope>
    <source>
        <strain evidence="9 10">1209</strain>
    </source>
</reference>
<evidence type="ECO:0000256" key="4">
    <source>
        <dbReference type="ARBA" id="ARBA00022692"/>
    </source>
</evidence>
<feature type="transmembrane region" description="Helical" evidence="7">
    <location>
        <begin position="66"/>
        <end position="89"/>
    </location>
</feature>
<proteinExistence type="inferred from homology"/>
<dbReference type="InterPro" id="IPR032818">
    <property type="entry name" value="DedA-like"/>
</dbReference>
<evidence type="ECO:0000259" key="8">
    <source>
        <dbReference type="Pfam" id="PF09335"/>
    </source>
</evidence>
<evidence type="ECO:0000256" key="7">
    <source>
        <dbReference type="RuleBase" id="RU367016"/>
    </source>
</evidence>
<name>A0A158SY01_HAEIF</name>
<sequence>MNQFFITSINIIKKQEQMEFLIGFFTEYGYWAVLFVLIICGFGVPIPEDITLVSGGVIAGLYPENVNSHLMLLVSMIGVLAGDSCMYWLGRIYGTKILRFRPIRRIVTLQRLRMVREKFSQYGNRVLFVARFLPGLRAPIYMVSGITRRVSYVRFVLIDFCAAIISVPIWIYLGELGAKNLDWLHTQIQKGQIVIYIFVGLLVLFFFWKWKKSKKSTQ</sequence>